<comment type="caution">
    <text evidence="2">The sequence shown here is derived from an EMBL/GenBank/DDBJ whole genome shotgun (WGS) entry which is preliminary data.</text>
</comment>
<reference evidence="2 3" key="1">
    <citation type="submission" date="2017-12" db="EMBL/GenBank/DDBJ databases">
        <title>Comparative genomics of Botrytis spp.</title>
        <authorList>
            <person name="Valero-Jimenez C.A."/>
            <person name="Tapia P."/>
            <person name="Veloso J."/>
            <person name="Silva-Moreno E."/>
            <person name="Staats M."/>
            <person name="Valdes J.H."/>
            <person name="Van Kan J.A.L."/>
        </authorList>
    </citation>
    <scope>NUCLEOTIDE SEQUENCE [LARGE SCALE GENOMIC DNA]</scope>
    <source>
        <strain evidence="2 3">MUCL11595</strain>
    </source>
</reference>
<protein>
    <submittedName>
        <fullName evidence="2">Uncharacterized protein</fullName>
    </submittedName>
</protein>
<organism evidence="2 3">
    <name type="scientific">Botryotinia convoluta</name>
    <dbReference type="NCBI Taxonomy" id="54673"/>
    <lineage>
        <taxon>Eukaryota</taxon>
        <taxon>Fungi</taxon>
        <taxon>Dikarya</taxon>
        <taxon>Ascomycota</taxon>
        <taxon>Pezizomycotina</taxon>
        <taxon>Leotiomycetes</taxon>
        <taxon>Helotiales</taxon>
        <taxon>Sclerotiniaceae</taxon>
        <taxon>Botryotinia</taxon>
    </lineage>
</organism>
<sequence length="78" mass="8923">MCYLNEERMLLSRGFEKGPQWSSKESKRVVDSKLALFWAGDPRAQTTAPAPKDHESIKVKIPHEQIARDEKRSVAGRE</sequence>
<accession>A0A4Z1HHX8</accession>
<evidence type="ECO:0000313" key="2">
    <source>
        <dbReference type="EMBL" id="TGO48638.1"/>
    </source>
</evidence>
<gene>
    <name evidence="2" type="ORF">BCON_0234g00020</name>
</gene>
<evidence type="ECO:0000256" key="1">
    <source>
        <dbReference type="SAM" id="MobiDB-lite"/>
    </source>
</evidence>
<name>A0A4Z1HHX8_9HELO</name>
<feature type="region of interest" description="Disordered" evidence="1">
    <location>
        <begin position="42"/>
        <end position="78"/>
    </location>
</feature>
<dbReference type="EMBL" id="PQXN01000233">
    <property type="protein sequence ID" value="TGO48638.1"/>
    <property type="molecule type" value="Genomic_DNA"/>
</dbReference>
<dbReference type="Proteomes" id="UP000297527">
    <property type="component" value="Unassembled WGS sequence"/>
</dbReference>
<proteinExistence type="predicted"/>
<dbReference type="OrthoDB" id="10587896at2759"/>
<dbReference type="AlphaFoldDB" id="A0A4Z1HHX8"/>
<feature type="compositionally biased region" description="Basic and acidic residues" evidence="1">
    <location>
        <begin position="51"/>
        <end position="78"/>
    </location>
</feature>
<evidence type="ECO:0000313" key="3">
    <source>
        <dbReference type="Proteomes" id="UP000297527"/>
    </source>
</evidence>
<keyword evidence="3" id="KW-1185">Reference proteome</keyword>